<comment type="similarity">
    <text evidence="8">Belongs to the binding-protein-dependent transport system permease family.</text>
</comment>
<sequence>MPVILLVLLGILIAAPLIKILIATLSSEGLQAWSDVLVGRVSTNLWWRPLLTTLALGVGGAVFALLIGGLLAWLVVLTDMPGRNLVATLSTLPFMIPSFAGALAWVTVFRNGRIGGNVGLFEAHGISIPDWLAWGFLPTIIVLVAHYFSLAYTIIAAALGTVGADLIESARMAGASRARTLFGIILPIVTPALIASGSLVFAGVVANFATPAFLGLPVRMYTLSVRLFGLIDTGHTARGYVIALLLIAVAASLLFASDRYVSGRRAFTTVTGKGARVNRLALGVWRWPLFFLAALIGTMTSIVPVLVLLFSSLARQPGALFSDWTLHFWIGEKGGPLADGLPGLFRNPQIIEALWNTIRLGTVVAITTMALGLVVAYSIIRFKNRMLGTALSQLAFVPLLVPSIAFAAAYVALFGRPVGPFPSLYGTFALLVLAATAHNLPFAVQSARSVLGQVSKDIEESAVMAGANFFTRVIFITIPLAIRGLLAGGILVFVKMVRDLSLVVFLTTAVPVLSMLAYYYTGLGFMQYANAITLVILAICLAASFVVHLIQQRVRKWN</sequence>
<feature type="transmembrane region" description="Helical" evidence="8">
    <location>
        <begin position="469"/>
        <end position="493"/>
    </location>
</feature>
<feature type="transmembrane region" description="Helical" evidence="8">
    <location>
        <begin position="392"/>
        <end position="413"/>
    </location>
</feature>
<accession>A0A225LXT2</accession>
<keyword evidence="7 8" id="KW-0472">Membrane</keyword>
<proteinExistence type="inferred from homology"/>
<dbReference type="InterPro" id="IPR000515">
    <property type="entry name" value="MetI-like"/>
</dbReference>
<evidence type="ECO:0000256" key="1">
    <source>
        <dbReference type="ARBA" id="ARBA00004429"/>
    </source>
</evidence>
<organism evidence="10 11">
    <name type="scientific">Candidimonas nitroreducens</name>
    <dbReference type="NCBI Taxonomy" id="683354"/>
    <lineage>
        <taxon>Bacteria</taxon>
        <taxon>Pseudomonadati</taxon>
        <taxon>Pseudomonadota</taxon>
        <taxon>Betaproteobacteria</taxon>
        <taxon>Burkholderiales</taxon>
        <taxon>Alcaligenaceae</taxon>
        <taxon>Candidimonas</taxon>
    </lineage>
</organism>
<evidence type="ECO:0000256" key="4">
    <source>
        <dbReference type="ARBA" id="ARBA00022519"/>
    </source>
</evidence>
<dbReference type="AlphaFoldDB" id="A0A225LXT2"/>
<feature type="transmembrane region" description="Helical" evidence="8">
    <location>
        <begin position="89"/>
        <end position="111"/>
    </location>
</feature>
<feature type="transmembrane region" description="Helical" evidence="8">
    <location>
        <begin position="180"/>
        <end position="202"/>
    </location>
</feature>
<feature type="transmembrane region" description="Helical" evidence="8">
    <location>
        <begin position="240"/>
        <end position="257"/>
    </location>
</feature>
<evidence type="ECO:0000256" key="3">
    <source>
        <dbReference type="ARBA" id="ARBA00022475"/>
    </source>
</evidence>
<evidence type="ECO:0000256" key="2">
    <source>
        <dbReference type="ARBA" id="ARBA00022448"/>
    </source>
</evidence>
<keyword evidence="2 8" id="KW-0813">Transport</keyword>
<feature type="transmembrane region" description="Helical" evidence="8">
    <location>
        <begin position="500"/>
        <end position="521"/>
    </location>
</feature>
<reference evidence="11" key="1">
    <citation type="submission" date="2017-06" db="EMBL/GenBank/DDBJ databases">
        <title>Herbaspirillum phytohormonus sp. nov., isolated from the root nodule of Robinia pseudoacacia in lead-zinc mine.</title>
        <authorList>
            <person name="Fan M."/>
            <person name="Lin Y."/>
        </authorList>
    </citation>
    <scope>NUCLEOTIDE SEQUENCE [LARGE SCALE GENOMIC DNA]</scope>
    <source>
        <strain evidence="11">SC-089</strain>
    </source>
</reference>
<feature type="transmembrane region" description="Helical" evidence="8">
    <location>
        <begin position="425"/>
        <end position="444"/>
    </location>
</feature>
<evidence type="ECO:0000256" key="7">
    <source>
        <dbReference type="ARBA" id="ARBA00023136"/>
    </source>
</evidence>
<dbReference type="Gene3D" id="1.10.3720.10">
    <property type="entry name" value="MetI-like"/>
    <property type="match status" value="2"/>
</dbReference>
<evidence type="ECO:0000256" key="6">
    <source>
        <dbReference type="ARBA" id="ARBA00022989"/>
    </source>
</evidence>
<dbReference type="EMBL" id="NJIH01000018">
    <property type="protein sequence ID" value="OWT53985.1"/>
    <property type="molecule type" value="Genomic_DNA"/>
</dbReference>
<keyword evidence="6 8" id="KW-1133">Transmembrane helix</keyword>
<keyword evidence="5 8" id="KW-0812">Transmembrane</keyword>
<dbReference type="CDD" id="cd06261">
    <property type="entry name" value="TM_PBP2"/>
    <property type="match status" value="2"/>
</dbReference>
<feature type="transmembrane region" description="Helical" evidence="8">
    <location>
        <begin position="208"/>
        <end position="228"/>
    </location>
</feature>
<comment type="subcellular location">
    <subcellularLocation>
        <location evidence="1">Cell inner membrane</location>
        <topology evidence="1">Multi-pass membrane protein</topology>
    </subcellularLocation>
    <subcellularLocation>
        <location evidence="8">Cell membrane</location>
        <topology evidence="8">Multi-pass membrane protein</topology>
    </subcellularLocation>
</comment>
<keyword evidence="11" id="KW-1185">Reference proteome</keyword>
<dbReference type="Pfam" id="PF00528">
    <property type="entry name" value="BPD_transp_1"/>
    <property type="match status" value="2"/>
</dbReference>
<evidence type="ECO:0000256" key="8">
    <source>
        <dbReference type="RuleBase" id="RU363032"/>
    </source>
</evidence>
<dbReference type="PROSITE" id="PS50928">
    <property type="entry name" value="ABC_TM1"/>
    <property type="match status" value="2"/>
</dbReference>
<dbReference type="Proteomes" id="UP000214603">
    <property type="component" value="Unassembled WGS sequence"/>
</dbReference>
<dbReference type="OrthoDB" id="9807047at2"/>
<dbReference type="SUPFAM" id="SSF161098">
    <property type="entry name" value="MetI-like"/>
    <property type="match status" value="2"/>
</dbReference>
<dbReference type="InterPro" id="IPR035906">
    <property type="entry name" value="MetI-like_sf"/>
</dbReference>
<feature type="transmembrane region" description="Helical" evidence="8">
    <location>
        <begin position="527"/>
        <end position="550"/>
    </location>
</feature>
<keyword evidence="3" id="KW-1003">Cell membrane</keyword>
<feature type="domain" description="ABC transmembrane type-1" evidence="9">
    <location>
        <begin position="354"/>
        <end position="547"/>
    </location>
</feature>
<feature type="transmembrane region" description="Helical" evidence="8">
    <location>
        <begin position="51"/>
        <end position="77"/>
    </location>
</feature>
<feature type="transmembrane region" description="Helical" evidence="8">
    <location>
        <begin position="360"/>
        <end position="380"/>
    </location>
</feature>
<evidence type="ECO:0000256" key="5">
    <source>
        <dbReference type="ARBA" id="ARBA00022692"/>
    </source>
</evidence>
<dbReference type="PANTHER" id="PTHR43357">
    <property type="entry name" value="INNER MEMBRANE ABC TRANSPORTER PERMEASE PROTEIN YDCV"/>
    <property type="match status" value="1"/>
</dbReference>
<dbReference type="GO" id="GO:0005886">
    <property type="term" value="C:plasma membrane"/>
    <property type="evidence" value="ECO:0007669"/>
    <property type="project" value="UniProtKB-SubCell"/>
</dbReference>
<evidence type="ECO:0000313" key="10">
    <source>
        <dbReference type="EMBL" id="OWT53985.1"/>
    </source>
</evidence>
<evidence type="ECO:0000259" key="9">
    <source>
        <dbReference type="PROSITE" id="PS50928"/>
    </source>
</evidence>
<comment type="caution">
    <text evidence="10">The sequence shown here is derived from an EMBL/GenBank/DDBJ whole genome shotgun (WGS) entry which is preliminary data.</text>
</comment>
<feature type="transmembrane region" description="Helical" evidence="8">
    <location>
        <begin position="131"/>
        <end position="159"/>
    </location>
</feature>
<evidence type="ECO:0000313" key="11">
    <source>
        <dbReference type="Proteomes" id="UP000214603"/>
    </source>
</evidence>
<protein>
    <submittedName>
        <fullName evidence="10">ABC transporter permease</fullName>
    </submittedName>
</protein>
<dbReference type="GO" id="GO:0055085">
    <property type="term" value="P:transmembrane transport"/>
    <property type="evidence" value="ECO:0007669"/>
    <property type="project" value="InterPro"/>
</dbReference>
<keyword evidence="4" id="KW-0997">Cell inner membrane</keyword>
<name>A0A225LXT2_9BURK</name>
<feature type="transmembrane region" description="Helical" evidence="8">
    <location>
        <begin position="289"/>
        <end position="310"/>
    </location>
</feature>
<dbReference type="PANTHER" id="PTHR43357:SF3">
    <property type="entry name" value="FE(3+)-TRANSPORT SYSTEM PERMEASE PROTEIN FBPB 2"/>
    <property type="match status" value="1"/>
</dbReference>
<gene>
    <name evidence="10" type="ORF">CEY11_23650</name>
</gene>
<feature type="domain" description="ABC transmembrane type-1" evidence="9">
    <location>
        <begin position="50"/>
        <end position="255"/>
    </location>
</feature>